<organism evidence="3 4">
    <name type="scientific">Dictyobacter alpinus</name>
    <dbReference type="NCBI Taxonomy" id="2014873"/>
    <lineage>
        <taxon>Bacteria</taxon>
        <taxon>Bacillati</taxon>
        <taxon>Chloroflexota</taxon>
        <taxon>Ktedonobacteria</taxon>
        <taxon>Ktedonobacterales</taxon>
        <taxon>Dictyobacteraceae</taxon>
        <taxon>Dictyobacter</taxon>
    </lineage>
</organism>
<dbReference type="InterPro" id="IPR007899">
    <property type="entry name" value="CHAD_dom"/>
</dbReference>
<dbReference type="Proteomes" id="UP000287171">
    <property type="component" value="Unassembled WGS sequence"/>
</dbReference>
<dbReference type="OrthoDB" id="3034217at2"/>
<comment type="caution">
    <text evidence="3">The sequence shown here is derived from an EMBL/GenBank/DDBJ whole genome shotgun (WGS) entry which is preliminary data.</text>
</comment>
<dbReference type="Gene3D" id="3.30.420.150">
    <property type="entry name" value="Exopolyphosphatase. Domain 2"/>
    <property type="match status" value="1"/>
</dbReference>
<dbReference type="RefSeq" id="WP_126626124.1">
    <property type="nucleotide sequence ID" value="NZ_BIFT01000001.1"/>
</dbReference>
<dbReference type="GO" id="GO:0016462">
    <property type="term" value="F:pyrophosphatase activity"/>
    <property type="evidence" value="ECO:0007669"/>
    <property type="project" value="TreeGrafter"/>
</dbReference>
<accession>A0A402B2G9</accession>
<dbReference type="InterPro" id="IPR003695">
    <property type="entry name" value="Ppx_GppA_N"/>
</dbReference>
<evidence type="ECO:0000256" key="1">
    <source>
        <dbReference type="ARBA" id="ARBA00007125"/>
    </source>
</evidence>
<dbReference type="PANTHER" id="PTHR30005">
    <property type="entry name" value="EXOPOLYPHOSPHATASE"/>
    <property type="match status" value="1"/>
</dbReference>
<reference evidence="4" key="1">
    <citation type="submission" date="2018-12" db="EMBL/GenBank/DDBJ databases">
        <title>Tengunoibacter tsumagoiensis gen. nov., sp. nov., Dictyobacter kobayashii sp. nov., D. alpinus sp. nov., and D. joshuensis sp. nov. and description of Dictyobacteraceae fam. nov. within the order Ktedonobacterales isolated from Tengu-no-mugimeshi.</title>
        <authorList>
            <person name="Wang C.M."/>
            <person name="Zheng Y."/>
            <person name="Sakai Y."/>
            <person name="Toyoda A."/>
            <person name="Minakuchi Y."/>
            <person name="Abe K."/>
            <person name="Yokota A."/>
            <person name="Yabe S."/>
        </authorList>
    </citation>
    <scope>NUCLEOTIDE SEQUENCE [LARGE SCALE GENOMIC DNA]</scope>
    <source>
        <strain evidence="4">Uno16</strain>
    </source>
</reference>
<dbReference type="EMBL" id="BIFT01000001">
    <property type="protein sequence ID" value="GCE25554.1"/>
    <property type="molecule type" value="Genomic_DNA"/>
</dbReference>
<dbReference type="Gene3D" id="1.40.20.10">
    <property type="entry name" value="CHAD domain"/>
    <property type="match status" value="1"/>
</dbReference>
<dbReference type="PANTHER" id="PTHR30005:SF0">
    <property type="entry name" value="RETROGRADE REGULATION PROTEIN 2"/>
    <property type="match status" value="1"/>
</dbReference>
<name>A0A402B2G9_9CHLR</name>
<dbReference type="AlphaFoldDB" id="A0A402B2G9"/>
<evidence type="ECO:0000313" key="4">
    <source>
        <dbReference type="Proteomes" id="UP000287171"/>
    </source>
</evidence>
<proteinExistence type="inferred from homology"/>
<dbReference type="Pfam" id="PF02541">
    <property type="entry name" value="Ppx-GppA"/>
    <property type="match status" value="1"/>
</dbReference>
<comment type="similarity">
    <text evidence="1">Belongs to the GppA/Ppx family.</text>
</comment>
<dbReference type="InterPro" id="IPR050273">
    <property type="entry name" value="GppA/Ppx_hydrolase"/>
</dbReference>
<gene>
    <name evidence="3" type="ORF">KDA_10380</name>
</gene>
<dbReference type="CDD" id="cd24054">
    <property type="entry name" value="ASKHA_NBD_AaPPX-GppA_MtPPX2-like"/>
    <property type="match status" value="1"/>
</dbReference>
<dbReference type="SUPFAM" id="SSF53067">
    <property type="entry name" value="Actin-like ATPase domain"/>
    <property type="match status" value="2"/>
</dbReference>
<protein>
    <recommendedName>
        <fullName evidence="2">CHAD domain-containing protein</fullName>
    </recommendedName>
</protein>
<dbReference type="InterPro" id="IPR038186">
    <property type="entry name" value="CHAD_dom_sf"/>
</dbReference>
<evidence type="ECO:0000259" key="2">
    <source>
        <dbReference type="PROSITE" id="PS51708"/>
    </source>
</evidence>
<dbReference type="InterPro" id="IPR043129">
    <property type="entry name" value="ATPase_NBD"/>
</dbReference>
<dbReference type="Pfam" id="PF05235">
    <property type="entry name" value="CHAD"/>
    <property type="match status" value="1"/>
</dbReference>
<sequence>MQERTATICAAIDIGSNTLRVVIARCSPSEFQILDADEALVRIGESVNATGAISTEKQEHALSVLKNFQSLAEKHSADAVLAIATEAIRKATNRDAFLQTIKEQTGIDVHCIGGDVEATLTFYGATYEISKQAEPPERIAVMDMGGGSTELVFAQNLDISWHTSLPIGSGWLHDRYLSDPPSEADAMTARAFLRTYLGGLNIKSFPPFLLATGGSANSLLLLSQRAFRLDPQRATLTYDDLLRCQGLLWALSAEEIAERYQLDVKRARIISAGALILSAVLETFKLKELQISTLGIREGLALAYARNGDQWLQRAEQQARQGSQSSQQLIKDSVADFAPTLKQETFGEAGRRMFRERAEIMISWHEEVLRHEDIEAVHKMRVASRRLRAVMDAYQAICDPKRFKAVYRQVKNTADMLGLARDTDVMIENIRRQGAKGSSAEQAGCNWLIEQLDSYRQQHQRQLEKYLQNLDYEAFLQELDACLPAEEA</sequence>
<feature type="domain" description="CHAD" evidence="2">
    <location>
        <begin position="343"/>
        <end position="488"/>
    </location>
</feature>
<dbReference type="Gene3D" id="3.30.420.40">
    <property type="match status" value="1"/>
</dbReference>
<evidence type="ECO:0000313" key="3">
    <source>
        <dbReference type="EMBL" id="GCE25554.1"/>
    </source>
</evidence>
<dbReference type="PROSITE" id="PS51708">
    <property type="entry name" value="CHAD"/>
    <property type="match status" value="1"/>
</dbReference>
<keyword evidence="4" id="KW-1185">Reference proteome</keyword>